<sequence>MSQAKAGANVKVHYTASLKDGKMFYSSKEKEPAEFTIGEKKLIPGFENAVIGMTVGETKEVCIPPEDAFGNYNENQVVTIERSQLPSDIDPQVGVKLNTKTNDGKVSEVTITDITDKTVTLDANHPLAGKELILELELVAIN</sequence>
<evidence type="ECO:0000256" key="6">
    <source>
        <dbReference type="ARBA" id="ARBA00023186"/>
    </source>
</evidence>
<evidence type="ECO:0000256" key="5">
    <source>
        <dbReference type="ARBA" id="ARBA00023110"/>
    </source>
</evidence>
<dbReference type="PANTHER" id="PTHR47861:SF3">
    <property type="entry name" value="FKBP-TYPE PEPTIDYL-PROLYL CIS-TRANS ISOMERASE SLYD"/>
    <property type="match status" value="1"/>
</dbReference>
<evidence type="ECO:0000259" key="11">
    <source>
        <dbReference type="PROSITE" id="PS50059"/>
    </source>
</evidence>
<evidence type="ECO:0000256" key="9">
    <source>
        <dbReference type="PROSITE-ProRule" id="PRU00277"/>
    </source>
</evidence>
<keyword evidence="7 9" id="KW-0413">Isomerase</keyword>
<dbReference type="PROSITE" id="PS50059">
    <property type="entry name" value="FKBP_PPIASE"/>
    <property type="match status" value="1"/>
</dbReference>
<evidence type="ECO:0000313" key="12">
    <source>
        <dbReference type="EMBL" id="ODS33839.1"/>
    </source>
</evidence>
<dbReference type="GO" id="GO:0003755">
    <property type="term" value="F:peptidyl-prolyl cis-trans isomerase activity"/>
    <property type="evidence" value="ECO:0007669"/>
    <property type="project" value="UniProtKB-UniRule"/>
</dbReference>
<evidence type="ECO:0000256" key="2">
    <source>
        <dbReference type="ARBA" id="ARBA00004496"/>
    </source>
</evidence>
<dbReference type="Pfam" id="PF00254">
    <property type="entry name" value="FKBP_C"/>
    <property type="match status" value="1"/>
</dbReference>
<dbReference type="EC" id="5.2.1.8" evidence="10"/>
<comment type="subcellular location">
    <subcellularLocation>
        <location evidence="2">Cytoplasm</location>
    </subcellularLocation>
</comment>
<dbReference type="AlphaFoldDB" id="A0A1E3XE15"/>
<keyword evidence="6" id="KW-0143">Chaperone</keyword>
<protein>
    <recommendedName>
        <fullName evidence="10">Peptidyl-prolyl cis-trans isomerase</fullName>
        <ecNumber evidence="10">5.2.1.8</ecNumber>
    </recommendedName>
</protein>
<comment type="catalytic activity">
    <reaction evidence="1 9 10">
        <text>[protein]-peptidylproline (omega=180) = [protein]-peptidylproline (omega=0)</text>
        <dbReference type="Rhea" id="RHEA:16237"/>
        <dbReference type="Rhea" id="RHEA-COMP:10747"/>
        <dbReference type="Rhea" id="RHEA-COMP:10748"/>
        <dbReference type="ChEBI" id="CHEBI:83833"/>
        <dbReference type="ChEBI" id="CHEBI:83834"/>
        <dbReference type="EC" id="5.2.1.8"/>
    </reaction>
</comment>
<evidence type="ECO:0000256" key="8">
    <source>
        <dbReference type="ARBA" id="ARBA00037071"/>
    </source>
</evidence>
<comment type="similarity">
    <text evidence="3 10">Belongs to the FKBP-type PPIase family.</text>
</comment>
<comment type="function">
    <text evidence="8">Also involved in hydrogenase metallocenter assembly, probably by participating in the nickel insertion step. This function in hydrogenase biosynthesis requires chaperone activity and the presence of the metal-binding domain, but not PPIase activity.</text>
</comment>
<dbReference type="InterPro" id="IPR046357">
    <property type="entry name" value="PPIase_dom_sf"/>
</dbReference>
<proteinExistence type="inferred from homology"/>
<evidence type="ECO:0000313" key="13">
    <source>
        <dbReference type="Proteomes" id="UP000094056"/>
    </source>
</evidence>
<accession>A0A1E3XE15</accession>
<evidence type="ECO:0000256" key="1">
    <source>
        <dbReference type="ARBA" id="ARBA00000971"/>
    </source>
</evidence>
<organism evidence="12 13">
    <name type="scientific">Candidatus Scalindua rubra</name>
    <dbReference type="NCBI Taxonomy" id="1872076"/>
    <lineage>
        <taxon>Bacteria</taxon>
        <taxon>Pseudomonadati</taxon>
        <taxon>Planctomycetota</taxon>
        <taxon>Candidatus Brocadiia</taxon>
        <taxon>Candidatus Brocadiales</taxon>
        <taxon>Candidatus Scalinduaceae</taxon>
        <taxon>Candidatus Scalindua</taxon>
    </lineage>
</organism>
<dbReference type="Gene3D" id="3.10.50.40">
    <property type="match status" value="1"/>
</dbReference>
<dbReference type="GO" id="GO:0042026">
    <property type="term" value="P:protein refolding"/>
    <property type="evidence" value="ECO:0007669"/>
    <property type="project" value="UniProtKB-ARBA"/>
</dbReference>
<dbReference type="GO" id="GO:0005737">
    <property type="term" value="C:cytoplasm"/>
    <property type="evidence" value="ECO:0007669"/>
    <property type="project" value="UniProtKB-SubCell"/>
</dbReference>
<keyword evidence="4" id="KW-0963">Cytoplasm</keyword>
<feature type="domain" description="PPIase FKBP-type" evidence="11">
    <location>
        <begin position="7"/>
        <end position="101"/>
    </location>
</feature>
<evidence type="ECO:0000256" key="10">
    <source>
        <dbReference type="RuleBase" id="RU003915"/>
    </source>
</evidence>
<gene>
    <name evidence="12" type="ORF">SCARUB_01000</name>
</gene>
<evidence type="ECO:0000256" key="7">
    <source>
        <dbReference type="ARBA" id="ARBA00023235"/>
    </source>
</evidence>
<dbReference type="InterPro" id="IPR001179">
    <property type="entry name" value="PPIase_FKBP_dom"/>
</dbReference>
<dbReference type="SUPFAM" id="SSF54534">
    <property type="entry name" value="FKBP-like"/>
    <property type="match status" value="1"/>
</dbReference>
<dbReference type="EMBL" id="MAYW01000018">
    <property type="protein sequence ID" value="ODS33839.1"/>
    <property type="molecule type" value="Genomic_DNA"/>
</dbReference>
<reference evidence="12 13" key="1">
    <citation type="submission" date="2016-07" db="EMBL/GenBank/DDBJ databases">
        <title>Draft genome of Scalindua rubra, obtained from a brine-seawater interface in the Red Sea, sheds light on salt adaptation in anammox bacteria.</title>
        <authorList>
            <person name="Speth D.R."/>
            <person name="Lagkouvardos I."/>
            <person name="Wang Y."/>
            <person name="Qian P.-Y."/>
            <person name="Dutilh B.E."/>
            <person name="Jetten M.S."/>
        </authorList>
    </citation>
    <scope>NUCLEOTIDE SEQUENCE [LARGE SCALE GENOMIC DNA]</scope>
    <source>
        <strain evidence="12">BSI-1</strain>
    </source>
</reference>
<name>A0A1E3XE15_9BACT</name>
<dbReference type="PANTHER" id="PTHR47861">
    <property type="entry name" value="FKBP-TYPE PEPTIDYL-PROLYL CIS-TRANS ISOMERASE SLYD"/>
    <property type="match status" value="1"/>
</dbReference>
<evidence type="ECO:0000256" key="4">
    <source>
        <dbReference type="ARBA" id="ARBA00022490"/>
    </source>
</evidence>
<dbReference type="PATRIC" id="fig|1872076.5.peg.1158"/>
<evidence type="ECO:0000256" key="3">
    <source>
        <dbReference type="ARBA" id="ARBA00006577"/>
    </source>
</evidence>
<dbReference type="Proteomes" id="UP000094056">
    <property type="component" value="Unassembled WGS sequence"/>
</dbReference>
<keyword evidence="5 9" id="KW-0697">Rotamase</keyword>
<comment type="caution">
    <text evidence="12">The sequence shown here is derived from an EMBL/GenBank/DDBJ whole genome shotgun (WGS) entry which is preliminary data.</text>
</comment>